<dbReference type="Pfam" id="PF18576">
    <property type="entry name" value="HTH_52"/>
    <property type="match status" value="1"/>
</dbReference>
<evidence type="ECO:0000313" key="3">
    <source>
        <dbReference type="EMBL" id="MBJ6361544.1"/>
    </source>
</evidence>
<feature type="domain" description="YgxA-like substrate binding" evidence="2">
    <location>
        <begin position="24"/>
        <end position="121"/>
    </location>
</feature>
<dbReference type="AlphaFoldDB" id="A0A934J1F4"/>
<name>A0A934J1F4_9BACL</name>
<dbReference type="InterPro" id="IPR054515">
    <property type="entry name" value="YgxA-like_substrate-bd"/>
</dbReference>
<keyword evidence="4" id="KW-1185">Reference proteome</keyword>
<dbReference type="Proteomes" id="UP000640274">
    <property type="component" value="Unassembled WGS sequence"/>
</dbReference>
<organism evidence="3 4">
    <name type="scientific">Paenibacillus roseus</name>
    <dbReference type="NCBI Taxonomy" id="2798579"/>
    <lineage>
        <taxon>Bacteria</taxon>
        <taxon>Bacillati</taxon>
        <taxon>Bacillota</taxon>
        <taxon>Bacilli</taxon>
        <taxon>Bacillales</taxon>
        <taxon>Paenibacillaceae</taxon>
        <taxon>Paenibacillus</taxon>
    </lineage>
</organism>
<evidence type="ECO:0000259" key="1">
    <source>
        <dbReference type="Pfam" id="PF18576"/>
    </source>
</evidence>
<protein>
    <recommendedName>
        <fullName evidence="5">YgxA-like helix-turn-helix domain-containing protein</fullName>
    </recommendedName>
</protein>
<dbReference type="InterPro" id="IPR036388">
    <property type="entry name" value="WH-like_DNA-bd_sf"/>
</dbReference>
<dbReference type="Pfam" id="PF22339">
    <property type="entry name" value="YgxA-like_sub_bind"/>
    <property type="match status" value="1"/>
</dbReference>
<feature type="domain" description="YgxA-like helix-turn-helix" evidence="1">
    <location>
        <begin position="129"/>
        <end position="174"/>
    </location>
</feature>
<dbReference type="InterPro" id="IPR041143">
    <property type="entry name" value="YgxA_HTH"/>
</dbReference>
<evidence type="ECO:0000259" key="2">
    <source>
        <dbReference type="Pfam" id="PF22339"/>
    </source>
</evidence>
<dbReference type="Gene3D" id="1.10.10.10">
    <property type="entry name" value="Winged helix-like DNA-binding domain superfamily/Winged helix DNA-binding domain"/>
    <property type="match status" value="1"/>
</dbReference>
<evidence type="ECO:0000313" key="4">
    <source>
        <dbReference type="Proteomes" id="UP000640274"/>
    </source>
</evidence>
<accession>A0A934J1F4</accession>
<dbReference type="EMBL" id="JAELUP010000031">
    <property type="protein sequence ID" value="MBJ6361544.1"/>
    <property type="molecule type" value="Genomic_DNA"/>
</dbReference>
<gene>
    <name evidence="3" type="ORF">JFN88_09545</name>
</gene>
<evidence type="ECO:0008006" key="5">
    <source>
        <dbReference type="Google" id="ProtNLM"/>
    </source>
</evidence>
<reference evidence="3" key="1">
    <citation type="submission" date="2020-12" db="EMBL/GenBank/DDBJ databases">
        <authorList>
            <person name="Huq M.A."/>
        </authorList>
    </citation>
    <scope>NUCLEOTIDE SEQUENCE</scope>
    <source>
        <strain evidence="3">MAHUQ-46</strain>
    </source>
</reference>
<comment type="caution">
    <text evidence="3">The sequence shown here is derived from an EMBL/GenBank/DDBJ whole genome shotgun (WGS) entry which is preliminary data.</text>
</comment>
<sequence>MLDYDDVWKIQQHGGTLAGQQEHRLLFEFIGFVRTYLQARDDLQSRNLLDAHSNALGALHHWARIELIEKQVQPETSVWRQIRRYHPGIHKLYEELTGNDESLEQRLKLVMLGCEFSLMDKMKSCSSLIFQVLKSREEPWSLTELQDHASLSWIETDLSLLVNKLLARGYIREVAVIGPDGSFSNLEMKLYSVV</sequence>
<proteinExistence type="predicted"/>
<dbReference type="Gene3D" id="1.20.120.330">
    <property type="entry name" value="Nucleotidyltransferases domain 2"/>
    <property type="match status" value="1"/>
</dbReference>